<sequence length="66" mass="7602">MPAGQHHCSYKGCNQQIDTCKVHYWDCTGKAPNEHPNQRVFLNGACQRSFYVGKIFMRCGRKKNDP</sequence>
<reference evidence="1 2" key="1">
    <citation type="submission" date="2014-06" db="EMBL/GenBank/DDBJ databases">
        <title>Evolutionary Origins and Diversification of the Mycorrhizal Mutualists.</title>
        <authorList>
            <consortium name="DOE Joint Genome Institute"/>
            <consortium name="Mycorrhizal Genomics Consortium"/>
            <person name="Kohler A."/>
            <person name="Kuo A."/>
            <person name="Nagy L.G."/>
            <person name="Floudas D."/>
            <person name="Copeland A."/>
            <person name="Barry K.W."/>
            <person name="Cichocki N."/>
            <person name="Veneault-Fourrey C."/>
            <person name="LaButti K."/>
            <person name="Lindquist E.A."/>
            <person name="Lipzen A."/>
            <person name="Lundell T."/>
            <person name="Morin E."/>
            <person name="Murat C."/>
            <person name="Riley R."/>
            <person name="Ohm R."/>
            <person name="Sun H."/>
            <person name="Tunlid A."/>
            <person name="Henrissat B."/>
            <person name="Grigoriev I.V."/>
            <person name="Hibbett D.S."/>
            <person name="Martin F."/>
        </authorList>
    </citation>
    <scope>NUCLEOTIDE SEQUENCE [LARGE SCALE GENOMIC DNA]</scope>
    <source>
        <strain evidence="1 2">SS14</strain>
    </source>
</reference>
<gene>
    <name evidence="1" type="ORF">M422DRAFT_37288</name>
</gene>
<proteinExistence type="predicted"/>
<accession>A0A0C9UTT0</accession>
<dbReference type="EMBL" id="KN837302">
    <property type="protein sequence ID" value="KIJ28590.1"/>
    <property type="molecule type" value="Genomic_DNA"/>
</dbReference>
<evidence type="ECO:0000313" key="1">
    <source>
        <dbReference type="EMBL" id="KIJ28590.1"/>
    </source>
</evidence>
<organism evidence="1 2">
    <name type="scientific">Sphaerobolus stellatus (strain SS14)</name>
    <dbReference type="NCBI Taxonomy" id="990650"/>
    <lineage>
        <taxon>Eukaryota</taxon>
        <taxon>Fungi</taxon>
        <taxon>Dikarya</taxon>
        <taxon>Basidiomycota</taxon>
        <taxon>Agaricomycotina</taxon>
        <taxon>Agaricomycetes</taxon>
        <taxon>Phallomycetidae</taxon>
        <taxon>Geastrales</taxon>
        <taxon>Sphaerobolaceae</taxon>
        <taxon>Sphaerobolus</taxon>
    </lineage>
</organism>
<dbReference type="Proteomes" id="UP000054279">
    <property type="component" value="Unassembled WGS sequence"/>
</dbReference>
<evidence type="ECO:0000313" key="2">
    <source>
        <dbReference type="Proteomes" id="UP000054279"/>
    </source>
</evidence>
<dbReference type="HOGENOM" id="CLU_2832837_0_0_1"/>
<keyword evidence="2" id="KW-1185">Reference proteome</keyword>
<dbReference type="AlphaFoldDB" id="A0A0C9UTT0"/>
<name>A0A0C9UTT0_SPHS4</name>
<protein>
    <submittedName>
        <fullName evidence="1">Unplaced genomic scaffold SPHSTscaffold_227, whole genome shotgun sequence</fullName>
    </submittedName>
</protein>